<proteinExistence type="predicted"/>
<protein>
    <recommendedName>
        <fullName evidence="3">NADH-quinone oxidoreductase subunit E</fullName>
    </recommendedName>
</protein>
<sequence length="178" mass="20586">MFNFLQEANWWCLLLLLFLAFLLGWLLSRWSLKKKYKSALDQCLKEKETLENTKYKTVNTTFSTTASTDIESDDSIKAIKTRDRQGTPVDIVPAETPKLNFESFGRADASQKDDLKLINGIGPFIEEKLNSIGIYTFDQISRFTSQDIETVTELIQFFPGRIERDNWKKQASKLKDKN</sequence>
<name>A0ABW5NDT1_9FLAO</name>
<evidence type="ECO:0008006" key="3">
    <source>
        <dbReference type="Google" id="ProtNLM"/>
    </source>
</evidence>
<gene>
    <name evidence="1" type="ORF">ACFSTE_19395</name>
</gene>
<dbReference type="Proteomes" id="UP001597459">
    <property type="component" value="Unassembled WGS sequence"/>
</dbReference>
<comment type="caution">
    <text evidence="1">The sequence shown here is derived from an EMBL/GenBank/DDBJ whole genome shotgun (WGS) entry which is preliminary data.</text>
</comment>
<organism evidence="1 2">
    <name type="scientific">Aquimarina hainanensis</name>
    <dbReference type="NCBI Taxonomy" id="1578017"/>
    <lineage>
        <taxon>Bacteria</taxon>
        <taxon>Pseudomonadati</taxon>
        <taxon>Bacteroidota</taxon>
        <taxon>Flavobacteriia</taxon>
        <taxon>Flavobacteriales</taxon>
        <taxon>Flavobacteriaceae</taxon>
        <taxon>Aquimarina</taxon>
    </lineage>
</organism>
<dbReference type="RefSeq" id="WP_176030018.1">
    <property type="nucleotide sequence ID" value="NZ_JBHSJV010000001.1"/>
</dbReference>
<evidence type="ECO:0000313" key="1">
    <source>
        <dbReference type="EMBL" id="MFD2593011.1"/>
    </source>
</evidence>
<keyword evidence="2" id="KW-1185">Reference proteome</keyword>
<reference evidence="2" key="1">
    <citation type="journal article" date="2019" name="Int. J. Syst. Evol. Microbiol.">
        <title>The Global Catalogue of Microorganisms (GCM) 10K type strain sequencing project: providing services to taxonomists for standard genome sequencing and annotation.</title>
        <authorList>
            <consortium name="The Broad Institute Genomics Platform"/>
            <consortium name="The Broad Institute Genome Sequencing Center for Infectious Disease"/>
            <person name="Wu L."/>
            <person name="Ma J."/>
        </authorList>
    </citation>
    <scope>NUCLEOTIDE SEQUENCE [LARGE SCALE GENOMIC DNA]</scope>
    <source>
        <strain evidence="2">KCTC 42423</strain>
    </source>
</reference>
<accession>A0ABW5NDT1</accession>
<dbReference type="EMBL" id="JBHULX010000039">
    <property type="protein sequence ID" value="MFD2593011.1"/>
    <property type="molecule type" value="Genomic_DNA"/>
</dbReference>
<evidence type="ECO:0000313" key="2">
    <source>
        <dbReference type="Proteomes" id="UP001597459"/>
    </source>
</evidence>